<dbReference type="InterPro" id="IPR007324">
    <property type="entry name" value="Sugar-bd_dom_put"/>
</dbReference>
<dbReference type="Pfam" id="PF12802">
    <property type="entry name" value="MarR_2"/>
    <property type="match status" value="1"/>
</dbReference>
<dbReference type="Gene3D" id="3.40.50.1360">
    <property type="match status" value="1"/>
</dbReference>
<dbReference type="GO" id="GO:0030246">
    <property type="term" value="F:carbohydrate binding"/>
    <property type="evidence" value="ECO:0007669"/>
    <property type="project" value="InterPro"/>
</dbReference>
<evidence type="ECO:0000256" key="2">
    <source>
        <dbReference type="ARBA" id="ARBA00023015"/>
    </source>
</evidence>
<keyword evidence="4" id="KW-0804">Transcription</keyword>
<organism evidence="7 8">
    <name type="scientific">Georhizobium profundi</name>
    <dbReference type="NCBI Taxonomy" id="2341112"/>
    <lineage>
        <taxon>Bacteria</taxon>
        <taxon>Pseudomonadati</taxon>
        <taxon>Pseudomonadota</taxon>
        <taxon>Alphaproteobacteria</taxon>
        <taxon>Hyphomicrobiales</taxon>
        <taxon>Rhizobiaceae</taxon>
        <taxon>Georhizobium</taxon>
    </lineage>
</organism>
<evidence type="ECO:0000256" key="3">
    <source>
        <dbReference type="ARBA" id="ARBA00023125"/>
    </source>
</evidence>
<protein>
    <submittedName>
        <fullName evidence="7">Sugar-binding transcriptional regulator</fullName>
    </submittedName>
</protein>
<keyword evidence="8" id="KW-1185">Reference proteome</keyword>
<dbReference type="InterPro" id="IPR000835">
    <property type="entry name" value="HTH_MarR-typ"/>
</dbReference>
<reference evidence="7 8" key="1">
    <citation type="submission" date="2018-09" db="EMBL/GenBank/DDBJ databases">
        <title>Marinorhizobium profundi gen. nov., sp. nov., isolated from a deep-sea sediment sample from the New Britain Trench and proposal of Marinorhizobiaceae fam. nov. in the order Rhizobiales of the class Alphaproteobacteria.</title>
        <authorList>
            <person name="Cao J."/>
        </authorList>
    </citation>
    <scope>NUCLEOTIDE SEQUENCE [LARGE SCALE GENOMIC DNA]</scope>
    <source>
        <strain evidence="7 8">WS11</strain>
    </source>
</reference>
<dbReference type="SUPFAM" id="SSF100950">
    <property type="entry name" value="NagB/RpiA/CoA transferase-like"/>
    <property type="match status" value="1"/>
</dbReference>
<evidence type="ECO:0000313" key="8">
    <source>
        <dbReference type="Proteomes" id="UP000268192"/>
    </source>
</evidence>
<name>A0A3Q8XM93_9HYPH</name>
<dbReference type="InterPro" id="IPR036388">
    <property type="entry name" value="WH-like_DNA-bd_sf"/>
</dbReference>
<evidence type="ECO:0000259" key="6">
    <source>
        <dbReference type="Pfam" id="PF12802"/>
    </source>
</evidence>
<dbReference type="KEGG" id="abaw:D5400_04325"/>
<dbReference type="InterPro" id="IPR051054">
    <property type="entry name" value="SorC_transcr_regulators"/>
</dbReference>
<sequence length="313" mass="33078">MTTPTMRLDDAARAGWLYYVAGNTQDDIARKLGVSRQSAQRLVSLAVKEGLVKVRIDHPIASCLELAQRLKQRFDLKLVEVVPSDPGSQSTTVGVAEAAAAELERRLSAPEPVTIAIGTGRTLKAAIEKLPSMDCPQHKVVSLTGNIAPDGSAAFYNVVFTMADKVKCRSFPMPLPVIASSMHERELLHQQPMIQATLKLSATADITFVGIGDLGPGAPLVIDGFISPAELEELTAAGAVAEIVGWAIDREGHQIDGIINDRVASSPIPSRDTCIVVGIAKGPLKLPGIAAALKGRLINGLITDEDTATALLA</sequence>
<dbReference type="GO" id="GO:0003700">
    <property type="term" value="F:DNA-binding transcription factor activity"/>
    <property type="evidence" value="ECO:0007669"/>
    <property type="project" value="InterPro"/>
</dbReference>
<feature type="domain" description="HTH marR-type" evidence="6">
    <location>
        <begin position="17"/>
        <end position="55"/>
    </location>
</feature>
<feature type="domain" description="Sugar-binding" evidence="5">
    <location>
        <begin position="59"/>
        <end position="313"/>
    </location>
</feature>
<dbReference type="GO" id="GO:0003677">
    <property type="term" value="F:DNA binding"/>
    <property type="evidence" value="ECO:0007669"/>
    <property type="project" value="UniProtKB-KW"/>
</dbReference>
<keyword evidence="2" id="KW-0805">Transcription regulation</keyword>
<evidence type="ECO:0000313" key="7">
    <source>
        <dbReference type="EMBL" id="AZN70601.1"/>
    </source>
</evidence>
<dbReference type="Pfam" id="PF04198">
    <property type="entry name" value="Sugar-bind"/>
    <property type="match status" value="1"/>
</dbReference>
<dbReference type="EMBL" id="CP032509">
    <property type="protein sequence ID" value="AZN70601.1"/>
    <property type="molecule type" value="Genomic_DNA"/>
</dbReference>
<proteinExistence type="inferred from homology"/>
<dbReference type="PANTHER" id="PTHR34294">
    <property type="entry name" value="TRANSCRIPTIONAL REGULATOR-RELATED"/>
    <property type="match status" value="1"/>
</dbReference>
<evidence type="ECO:0000259" key="5">
    <source>
        <dbReference type="Pfam" id="PF04198"/>
    </source>
</evidence>
<dbReference type="Proteomes" id="UP000268192">
    <property type="component" value="Chromosome"/>
</dbReference>
<comment type="similarity">
    <text evidence="1">Belongs to the SorC transcriptional regulatory family.</text>
</comment>
<evidence type="ECO:0000256" key="4">
    <source>
        <dbReference type="ARBA" id="ARBA00023163"/>
    </source>
</evidence>
<dbReference type="InterPro" id="IPR037171">
    <property type="entry name" value="NagB/RpiA_transferase-like"/>
</dbReference>
<dbReference type="PANTHER" id="PTHR34294:SF1">
    <property type="entry name" value="TRANSCRIPTIONAL REGULATOR LSRR"/>
    <property type="match status" value="1"/>
</dbReference>
<dbReference type="Gene3D" id="1.10.10.10">
    <property type="entry name" value="Winged helix-like DNA-binding domain superfamily/Winged helix DNA-binding domain"/>
    <property type="match status" value="1"/>
</dbReference>
<gene>
    <name evidence="7" type="ORF">D5400_04325</name>
</gene>
<accession>A0A3Q8XM93</accession>
<evidence type="ECO:0000256" key="1">
    <source>
        <dbReference type="ARBA" id="ARBA00010466"/>
    </source>
</evidence>
<dbReference type="RefSeq" id="WP_126007993.1">
    <property type="nucleotide sequence ID" value="NZ_CP032509.1"/>
</dbReference>
<keyword evidence="3" id="KW-0238">DNA-binding</keyword>
<dbReference type="AlphaFoldDB" id="A0A3Q8XM93"/>
<dbReference type="OrthoDB" id="7065657at2"/>